<feature type="domain" description="AMP-dependent synthetase/ligase" evidence="1">
    <location>
        <begin position="122"/>
        <end position="331"/>
    </location>
</feature>
<reference evidence="2 3" key="1">
    <citation type="submission" date="2020-06" db="EMBL/GenBank/DDBJ databases">
        <authorList>
            <person name="Criscuolo A."/>
        </authorList>
    </citation>
    <scope>NUCLEOTIDE SEQUENCE [LARGE SCALE GENOMIC DNA]</scope>
    <source>
        <strain evidence="3">CIP 110025</strain>
    </source>
</reference>
<organism evidence="2 3">
    <name type="scientific">Flavobacterium chungangense</name>
    <dbReference type="NCBI Taxonomy" id="554283"/>
    <lineage>
        <taxon>Bacteria</taxon>
        <taxon>Pseudomonadati</taxon>
        <taxon>Bacteroidota</taxon>
        <taxon>Flavobacteriia</taxon>
        <taxon>Flavobacteriales</taxon>
        <taxon>Flavobacteriaceae</taxon>
        <taxon>Flavobacterium</taxon>
    </lineage>
</organism>
<dbReference type="PANTHER" id="PTHR24096:SF426">
    <property type="match status" value="1"/>
</dbReference>
<name>A0A6V6YX21_9FLAO</name>
<dbReference type="InterPro" id="IPR045851">
    <property type="entry name" value="AMP-bd_C_sf"/>
</dbReference>
<dbReference type="AlphaFoldDB" id="A0A6V6YX21"/>
<evidence type="ECO:0000313" key="3">
    <source>
        <dbReference type="Proteomes" id="UP000556700"/>
    </source>
</evidence>
<accession>A0A6V6YX21</accession>
<dbReference type="Proteomes" id="UP000556700">
    <property type="component" value="Unassembled WGS sequence"/>
</dbReference>
<dbReference type="RefSeq" id="WP_031453252.1">
    <property type="nucleotide sequence ID" value="NZ_CAIJDO010000121.1"/>
</dbReference>
<dbReference type="Gene3D" id="3.40.50.12780">
    <property type="entry name" value="N-terminal domain of ligase-like"/>
    <property type="match status" value="1"/>
</dbReference>
<gene>
    <name evidence="2" type="ORF">FLACHUCJ7_01700</name>
</gene>
<protein>
    <submittedName>
        <fullName evidence="2">AMP-dependent synthetase</fullName>
    </submittedName>
</protein>
<dbReference type="EMBL" id="CAIJDO010000121">
    <property type="protein sequence ID" value="CAD0004041.1"/>
    <property type="molecule type" value="Genomic_DNA"/>
</dbReference>
<proteinExistence type="predicted"/>
<comment type="caution">
    <text evidence="2">The sequence shown here is derived from an EMBL/GenBank/DDBJ whole genome shotgun (WGS) entry which is preliminary data.</text>
</comment>
<keyword evidence="3" id="KW-1185">Reference proteome</keyword>
<sequence>MSETKQLYELILGNKNLLYIDPVKDKANSVLDFHESLDIIGGGGLAFLYLDNKIQSVELLLNFIRSDFTIALLSPSLNVIHKEYLEQHYNPYHIYDATRIKIDAYSAKALGAAHTCFVQDKAVKTVVNPSIKLLLSTSGSTGSPKFVKLSEQNIVSNALSILDYLPVKNFDVCPLNLPLFYSYGFSVFTTNSISGGTIVCSDTTIMQKEFWEEWERYQYTSLAGVPYVYEMLQRIGFLKKEYPSLRYLSQAGGRLNPSALIEFGNYALKNDLSFYTMYGQTEATARMSYLEPEYLIEKAGSIGKPIKGGKMEIDPVSGELLYSGPNVSGGYATVKEDLLEYSPLEVLHTGDIAKKDKDGFFYITGRSQRFIKLFGTRISLDEIEQILQNNFAGTKFLCLGEDDKSLIVAYLYDDLNELEIKKILSEQVKLHPATIKVKKINELPLSQNGKIDYKEVKEMVSF</sequence>
<dbReference type="InterPro" id="IPR042099">
    <property type="entry name" value="ANL_N_sf"/>
</dbReference>
<evidence type="ECO:0000313" key="2">
    <source>
        <dbReference type="EMBL" id="CAD0004041.1"/>
    </source>
</evidence>
<evidence type="ECO:0000259" key="1">
    <source>
        <dbReference type="Pfam" id="PF00501"/>
    </source>
</evidence>
<dbReference type="SUPFAM" id="SSF56801">
    <property type="entry name" value="Acetyl-CoA synthetase-like"/>
    <property type="match status" value="1"/>
</dbReference>
<dbReference type="Gene3D" id="3.30.300.30">
    <property type="match status" value="1"/>
</dbReference>
<dbReference type="PANTHER" id="PTHR24096">
    <property type="entry name" value="LONG-CHAIN-FATTY-ACID--COA LIGASE"/>
    <property type="match status" value="1"/>
</dbReference>
<dbReference type="Pfam" id="PF00501">
    <property type="entry name" value="AMP-binding"/>
    <property type="match status" value="1"/>
</dbReference>
<dbReference type="InterPro" id="IPR000873">
    <property type="entry name" value="AMP-dep_synth/lig_dom"/>
</dbReference>